<dbReference type="VEuPathDB" id="VectorBase:BGLB025562"/>
<feature type="domain" description="AMP-dependent synthetase/ligase" evidence="2">
    <location>
        <begin position="15"/>
        <end position="122"/>
    </location>
</feature>
<reference evidence="3" key="1">
    <citation type="submission" date="2020-05" db="UniProtKB">
        <authorList>
            <consortium name="EnsemblMetazoa"/>
        </authorList>
    </citation>
    <scope>IDENTIFICATION</scope>
    <source>
        <strain evidence="3">BB02</strain>
    </source>
</reference>
<sequence length="287" mass="32158">MSSTVAKELCNVCLNYPDREAVISYDLTMTRQSITFRQLWQLASRFAHVLKSAGVRQGEYVLVTTPLSIEFWVASLGVILTGAVHISTEKFYSGGEIITEVVNMSKARYIVLSGDQGSEMWDMFKNDAKPVAGSTFVTSVCCRSMPTLEKLVLTNKSSESKGANFLEVLASLSEEFCNPDIQPEDGAAVVLSIDKDKANRPKMCEISHAAIAAYSKVFWKKFPDVFKKEDEADTREDEADTREDEADTREDETDTREDETDTREDETDCQHDVCDDWLKLILKAENG</sequence>
<dbReference type="SUPFAM" id="SSF56801">
    <property type="entry name" value="Acetyl-CoA synthetase-like"/>
    <property type="match status" value="1"/>
</dbReference>
<dbReference type="Proteomes" id="UP000076420">
    <property type="component" value="Unassembled WGS sequence"/>
</dbReference>
<feature type="compositionally biased region" description="Acidic residues" evidence="1">
    <location>
        <begin position="231"/>
        <end position="267"/>
    </location>
</feature>
<dbReference type="VEuPathDB" id="VectorBase:BGLAX_041789"/>
<gene>
    <name evidence="3" type="primary">106072216</name>
</gene>
<dbReference type="InterPro" id="IPR000873">
    <property type="entry name" value="AMP-dep_synth/lig_dom"/>
</dbReference>
<dbReference type="EnsemblMetazoa" id="BGLB025562-RA">
    <property type="protein sequence ID" value="BGLB025562-PA"/>
    <property type="gene ID" value="BGLB025562"/>
</dbReference>
<protein>
    <recommendedName>
        <fullName evidence="2">AMP-dependent synthetase/ligase domain-containing protein</fullName>
    </recommendedName>
</protein>
<evidence type="ECO:0000259" key="2">
    <source>
        <dbReference type="Pfam" id="PF00501"/>
    </source>
</evidence>
<dbReference type="InterPro" id="IPR042099">
    <property type="entry name" value="ANL_N_sf"/>
</dbReference>
<dbReference type="Pfam" id="PF00501">
    <property type="entry name" value="AMP-binding"/>
    <property type="match status" value="1"/>
</dbReference>
<dbReference type="KEGG" id="bgt:106072216"/>
<proteinExistence type="predicted"/>
<dbReference type="AlphaFoldDB" id="A0A2C9L053"/>
<evidence type="ECO:0000313" key="3">
    <source>
        <dbReference type="EnsemblMetazoa" id="BGLB025562-PA"/>
    </source>
</evidence>
<accession>A0A2C9L053</accession>
<dbReference type="STRING" id="6526.A0A2C9L053"/>
<evidence type="ECO:0000313" key="4">
    <source>
        <dbReference type="Proteomes" id="UP000076420"/>
    </source>
</evidence>
<dbReference type="PANTHER" id="PTHR42814:SF3">
    <property type="entry name" value="BETA-N-ACETYLHEXOSAMINIDASE"/>
    <property type="match status" value="1"/>
</dbReference>
<evidence type="ECO:0000256" key="1">
    <source>
        <dbReference type="SAM" id="MobiDB-lite"/>
    </source>
</evidence>
<dbReference type="OrthoDB" id="5953112at2759"/>
<organism evidence="3 4">
    <name type="scientific">Biomphalaria glabrata</name>
    <name type="common">Bloodfluke planorb</name>
    <name type="synonym">Freshwater snail</name>
    <dbReference type="NCBI Taxonomy" id="6526"/>
    <lineage>
        <taxon>Eukaryota</taxon>
        <taxon>Metazoa</taxon>
        <taxon>Spiralia</taxon>
        <taxon>Lophotrochozoa</taxon>
        <taxon>Mollusca</taxon>
        <taxon>Gastropoda</taxon>
        <taxon>Heterobranchia</taxon>
        <taxon>Euthyneura</taxon>
        <taxon>Panpulmonata</taxon>
        <taxon>Hygrophila</taxon>
        <taxon>Lymnaeoidea</taxon>
        <taxon>Planorbidae</taxon>
        <taxon>Biomphalaria</taxon>
    </lineage>
</organism>
<feature type="region of interest" description="Disordered" evidence="1">
    <location>
        <begin position="229"/>
        <end position="269"/>
    </location>
</feature>
<dbReference type="PANTHER" id="PTHR42814">
    <property type="entry name" value="AMP-BINDING DOMAIN-CONTAINING PROTEIN"/>
    <property type="match status" value="1"/>
</dbReference>
<name>A0A2C9L053_BIOGL</name>
<dbReference type="Gene3D" id="3.40.50.12780">
    <property type="entry name" value="N-terminal domain of ligase-like"/>
    <property type="match status" value="1"/>
</dbReference>